<dbReference type="InterPro" id="IPR036890">
    <property type="entry name" value="HATPase_C_sf"/>
</dbReference>
<dbReference type="RefSeq" id="WP_061253581.1">
    <property type="nucleotide sequence ID" value="NZ_JBFALK010000001.1"/>
</dbReference>
<feature type="domain" description="Histidine kinase/HSP90-like ATPase" evidence="3">
    <location>
        <begin position="28"/>
        <end position="133"/>
    </location>
</feature>
<keyword evidence="4" id="KW-0547">Nucleotide-binding</keyword>
<dbReference type="InterPro" id="IPR050267">
    <property type="entry name" value="Anti-sigma-factor_SerPK"/>
</dbReference>
<keyword evidence="4" id="KW-0067">ATP-binding</keyword>
<dbReference type="EMBL" id="JBFALK010000001">
    <property type="protein sequence ID" value="MEV0967570.1"/>
    <property type="molecule type" value="Genomic_DNA"/>
</dbReference>
<protein>
    <submittedName>
        <fullName evidence="4">ATP-binding protein</fullName>
    </submittedName>
</protein>
<dbReference type="Proteomes" id="UP001551675">
    <property type="component" value="Unassembled WGS sequence"/>
</dbReference>
<reference evidence="4 5" key="1">
    <citation type="submission" date="2024-06" db="EMBL/GenBank/DDBJ databases">
        <title>The Natural Products Discovery Center: Release of the First 8490 Sequenced Strains for Exploring Actinobacteria Biosynthetic Diversity.</title>
        <authorList>
            <person name="Kalkreuter E."/>
            <person name="Kautsar S.A."/>
            <person name="Yang D."/>
            <person name="Bader C.D."/>
            <person name="Teijaro C.N."/>
            <person name="Fluegel L."/>
            <person name="Davis C.M."/>
            <person name="Simpson J.R."/>
            <person name="Lauterbach L."/>
            <person name="Steele A.D."/>
            <person name="Gui C."/>
            <person name="Meng S."/>
            <person name="Li G."/>
            <person name="Viehrig K."/>
            <person name="Ye F."/>
            <person name="Su P."/>
            <person name="Kiefer A.F."/>
            <person name="Nichols A."/>
            <person name="Cepeda A.J."/>
            <person name="Yan W."/>
            <person name="Fan B."/>
            <person name="Jiang Y."/>
            <person name="Adhikari A."/>
            <person name="Zheng C.-J."/>
            <person name="Schuster L."/>
            <person name="Cowan T.M."/>
            <person name="Smanski M.J."/>
            <person name="Chevrette M.G."/>
            <person name="De Carvalho L.P.S."/>
            <person name="Shen B."/>
        </authorList>
    </citation>
    <scope>NUCLEOTIDE SEQUENCE [LARGE SCALE GENOMIC DNA]</scope>
    <source>
        <strain evidence="4 5">NPDC050100</strain>
    </source>
</reference>
<dbReference type="SUPFAM" id="SSF55874">
    <property type="entry name" value="ATPase domain of HSP90 chaperone/DNA topoisomerase II/histidine kinase"/>
    <property type="match status" value="1"/>
</dbReference>
<evidence type="ECO:0000259" key="3">
    <source>
        <dbReference type="Pfam" id="PF13581"/>
    </source>
</evidence>
<keyword evidence="1" id="KW-0808">Transferase</keyword>
<evidence type="ECO:0000256" key="1">
    <source>
        <dbReference type="ARBA" id="ARBA00022527"/>
    </source>
</evidence>
<feature type="region of interest" description="Disordered" evidence="2">
    <location>
        <begin position="143"/>
        <end position="170"/>
    </location>
</feature>
<accession>A0ABV3G7G0</accession>
<name>A0ABV3G7G0_MICGL</name>
<keyword evidence="1" id="KW-0418">Kinase</keyword>
<dbReference type="Gene3D" id="3.30.565.10">
    <property type="entry name" value="Histidine kinase-like ATPase, C-terminal domain"/>
    <property type="match status" value="1"/>
</dbReference>
<dbReference type="Pfam" id="PF13581">
    <property type="entry name" value="HATPase_c_2"/>
    <property type="match status" value="1"/>
</dbReference>
<keyword evidence="1" id="KW-0723">Serine/threonine-protein kinase</keyword>
<feature type="compositionally biased region" description="Low complexity" evidence="2">
    <location>
        <begin position="156"/>
        <end position="170"/>
    </location>
</feature>
<keyword evidence="5" id="KW-1185">Reference proteome</keyword>
<dbReference type="GO" id="GO:0005524">
    <property type="term" value="F:ATP binding"/>
    <property type="evidence" value="ECO:0007669"/>
    <property type="project" value="UniProtKB-KW"/>
</dbReference>
<dbReference type="InterPro" id="IPR003594">
    <property type="entry name" value="HATPase_dom"/>
</dbReference>
<evidence type="ECO:0000313" key="5">
    <source>
        <dbReference type="Proteomes" id="UP001551675"/>
    </source>
</evidence>
<evidence type="ECO:0000313" key="4">
    <source>
        <dbReference type="EMBL" id="MEV0967570.1"/>
    </source>
</evidence>
<proteinExistence type="predicted"/>
<dbReference type="PANTHER" id="PTHR35526:SF3">
    <property type="entry name" value="ANTI-SIGMA-F FACTOR RSBW"/>
    <property type="match status" value="1"/>
</dbReference>
<dbReference type="PANTHER" id="PTHR35526">
    <property type="entry name" value="ANTI-SIGMA-F FACTOR RSBW-RELATED"/>
    <property type="match status" value="1"/>
</dbReference>
<gene>
    <name evidence="4" type="ORF">AB0I59_02955</name>
</gene>
<dbReference type="CDD" id="cd16936">
    <property type="entry name" value="HATPase_RsbW-like"/>
    <property type="match status" value="1"/>
</dbReference>
<comment type="caution">
    <text evidence="4">The sequence shown here is derived from an EMBL/GenBank/DDBJ whole genome shotgun (WGS) entry which is preliminary data.</text>
</comment>
<organism evidence="4 5">
    <name type="scientific">Microtetraspora glauca</name>
    <dbReference type="NCBI Taxonomy" id="1996"/>
    <lineage>
        <taxon>Bacteria</taxon>
        <taxon>Bacillati</taxon>
        <taxon>Actinomycetota</taxon>
        <taxon>Actinomycetes</taxon>
        <taxon>Streptosporangiales</taxon>
        <taxon>Streptosporangiaceae</taxon>
        <taxon>Microtetraspora</taxon>
    </lineage>
</organism>
<evidence type="ECO:0000256" key="2">
    <source>
        <dbReference type="SAM" id="MobiDB-lite"/>
    </source>
</evidence>
<sequence length="170" mass="18045">MVLPFVMAPLNAASMRTAECLLPAAGPSVGDARALVRRELRSWGADPLIDDCALIVSELVTNVVRHGGSAFTLRLAGHGTLVYGEIFDPGEGVPRPRVSGPDATDGRGLFIVGQLADDWGVTPGRYGKTVWFVIGAALQDRRQARPFQSHPRPARPRAATAPAEVRVAVG</sequence>